<dbReference type="RefSeq" id="WP_185253199.1">
    <property type="nucleotide sequence ID" value="NZ_JACKXE010000001.1"/>
</dbReference>
<dbReference type="InterPro" id="IPR002575">
    <property type="entry name" value="Aminoglycoside_PTrfase"/>
</dbReference>
<comment type="caution">
    <text evidence="2">The sequence shown here is derived from an EMBL/GenBank/DDBJ whole genome shotgun (WGS) entry which is preliminary data.</text>
</comment>
<evidence type="ECO:0000313" key="2">
    <source>
        <dbReference type="EMBL" id="MBB6628113.1"/>
    </source>
</evidence>
<evidence type="ECO:0000259" key="1">
    <source>
        <dbReference type="Pfam" id="PF01636"/>
    </source>
</evidence>
<organism evidence="2 3">
    <name type="scientific">Nocardioides luti</name>
    <dbReference type="NCBI Taxonomy" id="2761101"/>
    <lineage>
        <taxon>Bacteria</taxon>
        <taxon>Bacillati</taxon>
        <taxon>Actinomycetota</taxon>
        <taxon>Actinomycetes</taxon>
        <taxon>Propionibacteriales</taxon>
        <taxon>Nocardioidaceae</taxon>
        <taxon>Nocardioides</taxon>
    </lineage>
</organism>
<name>A0A7X0RGW8_9ACTN</name>
<dbReference type="Gene3D" id="3.90.1200.10">
    <property type="match status" value="1"/>
</dbReference>
<evidence type="ECO:0000313" key="3">
    <source>
        <dbReference type="Proteomes" id="UP000523955"/>
    </source>
</evidence>
<feature type="domain" description="Aminoglycoside phosphotransferase" evidence="1">
    <location>
        <begin position="50"/>
        <end position="243"/>
    </location>
</feature>
<reference evidence="2 3" key="1">
    <citation type="submission" date="2020-08" db="EMBL/GenBank/DDBJ databases">
        <authorList>
            <person name="Seo M.-J."/>
        </authorList>
    </citation>
    <scope>NUCLEOTIDE SEQUENCE [LARGE SCALE GENOMIC DNA]</scope>
    <source>
        <strain evidence="2 3">KIGAM211</strain>
    </source>
</reference>
<accession>A0A7X0RGW8</accession>
<gene>
    <name evidence="2" type="ORF">H5V45_12360</name>
</gene>
<dbReference type="Proteomes" id="UP000523955">
    <property type="component" value="Unassembled WGS sequence"/>
</dbReference>
<protein>
    <submittedName>
        <fullName evidence="2">Phosphotransferase</fullName>
    </submittedName>
</protein>
<dbReference type="SUPFAM" id="SSF56112">
    <property type="entry name" value="Protein kinase-like (PK-like)"/>
    <property type="match status" value="1"/>
</dbReference>
<dbReference type="AlphaFoldDB" id="A0A7X0RGW8"/>
<proteinExistence type="predicted"/>
<keyword evidence="2" id="KW-0808">Transferase</keyword>
<keyword evidence="3" id="KW-1185">Reference proteome</keyword>
<sequence length="301" mass="31797">MPREYAAPSPDLLAWVGGEVGPGGRVVAVERLVGGITADMDRLTVSLPGRDVEVVLRRWADEDGTTDLVVREAAALTALAASPGHGVPVPELVATGPRRTLTTALAGEPDLAPADPASWLAQLAAAQAAVHTVTPLPANPRAAADRYEDRPRALDWIADRGLREAARQAADGPPPRDDLAFVHGDFQHFNVLWLDGRLTGVVDWPHAGVASRGTDVGHCRLNLAVLLGPQAAAGHLTAYERAAGAPVDRRADLRSLLCFDVEWQEFIPRQVAGRAALDVAGMPDRVAHTVRDALDALDASG</sequence>
<dbReference type="Pfam" id="PF01636">
    <property type="entry name" value="APH"/>
    <property type="match status" value="1"/>
</dbReference>
<dbReference type="GO" id="GO:0016740">
    <property type="term" value="F:transferase activity"/>
    <property type="evidence" value="ECO:0007669"/>
    <property type="project" value="UniProtKB-KW"/>
</dbReference>
<dbReference type="EMBL" id="JACKXE010000001">
    <property type="protein sequence ID" value="MBB6628113.1"/>
    <property type="molecule type" value="Genomic_DNA"/>
</dbReference>
<dbReference type="InterPro" id="IPR011009">
    <property type="entry name" value="Kinase-like_dom_sf"/>
</dbReference>